<dbReference type="InterPro" id="IPR018490">
    <property type="entry name" value="cNMP-bd_dom_sf"/>
</dbReference>
<sequence length="42" mass="4736">MLRHLSKGEYLCLDKEQVETLYIVIDGLITLDAADSQGEKKV</sequence>
<proteinExistence type="predicted"/>
<dbReference type="Proteomes" id="UP000049855">
    <property type="component" value="Unassembled WGS sequence"/>
</dbReference>
<gene>
    <name evidence="1" type="ORF">SpAn4DRAFT_4402</name>
</gene>
<keyword evidence="2" id="KW-1185">Reference proteome</keyword>
<organism evidence="1 2">
    <name type="scientific">Sporomusa ovata</name>
    <dbReference type="NCBI Taxonomy" id="2378"/>
    <lineage>
        <taxon>Bacteria</taxon>
        <taxon>Bacillati</taxon>
        <taxon>Bacillota</taxon>
        <taxon>Negativicutes</taxon>
        <taxon>Selenomonadales</taxon>
        <taxon>Sporomusaceae</taxon>
        <taxon>Sporomusa</taxon>
    </lineage>
</organism>
<evidence type="ECO:0008006" key="3">
    <source>
        <dbReference type="Google" id="ProtNLM"/>
    </source>
</evidence>
<evidence type="ECO:0000313" key="2">
    <source>
        <dbReference type="Proteomes" id="UP000049855"/>
    </source>
</evidence>
<dbReference type="AlphaFoldDB" id="A0A0U1L5S2"/>
<evidence type="ECO:0000313" key="1">
    <source>
        <dbReference type="EMBL" id="CQR75038.1"/>
    </source>
</evidence>
<reference evidence="2" key="1">
    <citation type="submission" date="2015-03" db="EMBL/GenBank/DDBJ databases">
        <authorList>
            <person name="Nijsse Bart"/>
        </authorList>
    </citation>
    <scope>NUCLEOTIDE SEQUENCE [LARGE SCALE GENOMIC DNA]</scope>
</reference>
<accession>A0A0U1L5S2</accession>
<dbReference type="EMBL" id="CTRP01000016">
    <property type="protein sequence ID" value="CQR75038.1"/>
    <property type="molecule type" value="Genomic_DNA"/>
</dbReference>
<dbReference type="SUPFAM" id="SSF51206">
    <property type="entry name" value="cAMP-binding domain-like"/>
    <property type="match status" value="1"/>
</dbReference>
<protein>
    <recommendedName>
        <fullName evidence="3">Cyclic nucleotide-binding domain-containing protein</fullName>
    </recommendedName>
</protein>
<name>A0A0U1L5S2_9FIRM</name>